<dbReference type="OrthoDB" id="4061at2759"/>
<sequence>MAEEALKSSLTSAEEARVAVENGYYAKASSAYASASELCLKGLAELYCNHASVLISAEQFDQAKTVAESSLRIIPDHSQSWYFKGAALFKLNLYKDAKRAFQKAADHEKDLLKKTSFMDWVGQCEEPEEVIDISAQEDESRNITVSDSSARTVPVTCSPKGSAKPMVKTRREWYQSATHVNLDIYAKNVSKEESSVLFEKDRIRIKLKRPDTDIYVIDQQLFAPIVPSQSSWNASRFKVEVKLKKSRNGETWRTLDKGARVLSAQAQAGQDSIKRRDEQEARQRGLTSFAERELKNYKEDDSAMSLFRTIYNDADEDMRRAMMKSYSESGGKVLSTNWDDVKKEKVTYTEDE</sequence>
<dbReference type="Pfam" id="PF04969">
    <property type="entry name" value="CS"/>
    <property type="match status" value="1"/>
</dbReference>
<dbReference type="InterPro" id="IPR008978">
    <property type="entry name" value="HSP20-like_chaperone"/>
</dbReference>
<dbReference type="PROSITE" id="PS51048">
    <property type="entry name" value="SGS"/>
    <property type="match status" value="1"/>
</dbReference>
<dbReference type="PANTHER" id="PTHR45862">
    <property type="entry name" value="PROTEIN SGT1 HOMOLOG"/>
    <property type="match status" value="1"/>
</dbReference>
<dbReference type="GO" id="GO:0051087">
    <property type="term" value="F:protein-folding chaperone binding"/>
    <property type="evidence" value="ECO:0007669"/>
    <property type="project" value="InterPro"/>
</dbReference>
<dbReference type="PROSITE" id="PS51203">
    <property type="entry name" value="CS"/>
    <property type="match status" value="1"/>
</dbReference>
<dbReference type="EMBL" id="NBIV01000012">
    <property type="protein sequence ID" value="PXF48635.1"/>
    <property type="molecule type" value="Genomic_DNA"/>
</dbReference>
<dbReference type="SMART" id="SM00028">
    <property type="entry name" value="TPR"/>
    <property type="match status" value="2"/>
</dbReference>
<dbReference type="STRING" id="448386.A0A2V3J2M7"/>
<feature type="domain" description="CS" evidence="3">
    <location>
        <begin position="166"/>
        <end position="256"/>
    </location>
</feature>
<comment type="similarity">
    <text evidence="1">Belongs to the SGT1 family.</text>
</comment>
<dbReference type="Pfam" id="PF05002">
    <property type="entry name" value="SGS"/>
    <property type="match status" value="1"/>
</dbReference>
<dbReference type="SUPFAM" id="SSF49764">
    <property type="entry name" value="HSP20-like chaperones"/>
    <property type="match status" value="1"/>
</dbReference>
<protein>
    <submittedName>
        <fullName evidence="4">Protein SGT1-like</fullName>
    </submittedName>
</protein>
<organism evidence="4 5">
    <name type="scientific">Gracilariopsis chorda</name>
    <dbReference type="NCBI Taxonomy" id="448386"/>
    <lineage>
        <taxon>Eukaryota</taxon>
        <taxon>Rhodophyta</taxon>
        <taxon>Florideophyceae</taxon>
        <taxon>Rhodymeniophycidae</taxon>
        <taxon>Gracilariales</taxon>
        <taxon>Gracilariaceae</taxon>
        <taxon>Gracilariopsis</taxon>
    </lineage>
</organism>
<dbReference type="CDD" id="cd06466">
    <property type="entry name" value="p23_CS_SGT1_like"/>
    <property type="match status" value="1"/>
</dbReference>
<dbReference type="Gene3D" id="1.25.40.10">
    <property type="entry name" value="Tetratricopeptide repeat domain"/>
    <property type="match status" value="1"/>
</dbReference>
<evidence type="ECO:0000313" key="4">
    <source>
        <dbReference type="EMBL" id="PXF48635.1"/>
    </source>
</evidence>
<accession>A0A2V3J2M7</accession>
<dbReference type="Gene3D" id="2.60.40.790">
    <property type="match status" value="1"/>
</dbReference>
<comment type="caution">
    <text evidence="4">The sequence shown here is derived from an EMBL/GenBank/DDBJ whole genome shotgun (WGS) entry which is preliminary data.</text>
</comment>
<dbReference type="InterPro" id="IPR011990">
    <property type="entry name" value="TPR-like_helical_dom_sf"/>
</dbReference>
<evidence type="ECO:0000259" key="3">
    <source>
        <dbReference type="PROSITE" id="PS51203"/>
    </source>
</evidence>
<dbReference type="InterPro" id="IPR007052">
    <property type="entry name" value="CS_dom"/>
</dbReference>
<dbReference type="Pfam" id="PF13181">
    <property type="entry name" value="TPR_8"/>
    <property type="match status" value="2"/>
</dbReference>
<evidence type="ECO:0000313" key="5">
    <source>
        <dbReference type="Proteomes" id="UP000247409"/>
    </source>
</evidence>
<feature type="domain" description="SGS" evidence="2">
    <location>
        <begin position="264"/>
        <end position="352"/>
    </location>
</feature>
<dbReference type="SUPFAM" id="SSF48452">
    <property type="entry name" value="TPR-like"/>
    <property type="match status" value="1"/>
</dbReference>
<dbReference type="Proteomes" id="UP000247409">
    <property type="component" value="Unassembled WGS sequence"/>
</dbReference>
<evidence type="ECO:0000259" key="2">
    <source>
        <dbReference type="PROSITE" id="PS51048"/>
    </source>
</evidence>
<dbReference type="InterPro" id="IPR044563">
    <property type="entry name" value="Sgt1-like"/>
</dbReference>
<proteinExistence type="inferred from homology"/>
<name>A0A2V3J2M7_9FLOR</name>
<gene>
    <name evidence="4" type="ORF">BWQ96_01487</name>
</gene>
<evidence type="ECO:0000256" key="1">
    <source>
        <dbReference type="ARBA" id="ARBA00008509"/>
    </source>
</evidence>
<reference evidence="4 5" key="1">
    <citation type="journal article" date="2018" name="Mol. Biol. Evol.">
        <title>Analysis of the draft genome of the red seaweed Gracilariopsis chorda provides insights into genome size evolution in Rhodophyta.</title>
        <authorList>
            <person name="Lee J."/>
            <person name="Yang E.C."/>
            <person name="Graf L."/>
            <person name="Yang J.H."/>
            <person name="Qiu H."/>
            <person name="Zel Zion U."/>
            <person name="Chan C.X."/>
            <person name="Stephens T.G."/>
            <person name="Weber A.P.M."/>
            <person name="Boo G.H."/>
            <person name="Boo S.M."/>
            <person name="Kim K.M."/>
            <person name="Shin Y."/>
            <person name="Jung M."/>
            <person name="Lee S.J."/>
            <person name="Yim H.S."/>
            <person name="Lee J.H."/>
            <person name="Bhattacharya D."/>
            <person name="Yoon H.S."/>
        </authorList>
    </citation>
    <scope>NUCLEOTIDE SEQUENCE [LARGE SCALE GENOMIC DNA]</scope>
    <source>
        <strain evidence="4 5">SKKU-2015</strain>
        <tissue evidence="4">Whole body</tissue>
    </source>
</reference>
<dbReference type="InterPro" id="IPR007699">
    <property type="entry name" value="SGS_dom"/>
</dbReference>
<dbReference type="InterPro" id="IPR019734">
    <property type="entry name" value="TPR_rpt"/>
</dbReference>
<keyword evidence="5" id="KW-1185">Reference proteome</keyword>
<dbReference type="AlphaFoldDB" id="A0A2V3J2M7"/>